<dbReference type="STRING" id="331657.A0A4U0XGB5"/>
<proteinExistence type="predicted"/>
<dbReference type="OrthoDB" id="3932237at2759"/>
<dbReference type="InterPro" id="IPR038883">
    <property type="entry name" value="AN11006-like"/>
</dbReference>
<name>A0A4U0XGB5_9PEZI</name>
<feature type="compositionally biased region" description="Polar residues" evidence="1">
    <location>
        <begin position="13"/>
        <end position="25"/>
    </location>
</feature>
<keyword evidence="3" id="KW-1185">Reference proteome</keyword>
<protein>
    <recommendedName>
        <fullName evidence="4">F-box domain-containing protein</fullName>
    </recommendedName>
</protein>
<gene>
    <name evidence="2" type="ORF">B0A49_02183</name>
</gene>
<organism evidence="2 3">
    <name type="scientific">Cryomyces minteri</name>
    <dbReference type="NCBI Taxonomy" id="331657"/>
    <lineage>
        <taxon>Eukaryota</taxon>
        <taxon>Fungi</taxon>
        <taxon>Dikarya</taxon>
        <taxon>Ascomycota</taxon>
        <taxon>Pezizomycotina</taxon>
        <taxon>Dothideomycetes</taxon>
        <taxon>Dothideomycetes incertae sedis</taxon>
        <taxon>Cryomyces</taxon>
    </lineage>
</organism>
<accession>A0A4U0XGB5</accession>
<dbReference type="EMBL" id="NAJN01000317">
    <property type="protein sequence ID" value="TKA75036.1"/>
    <property type="molecule type" value="Genomic_DNA"/>
</dbReference>
<dbReference type="Proteomes" id="UP000308768">
    <property type="component" value="Unassembled WGS sequence"/>
</dbReference>
<sequence length="362" mass="41148">MEQLPASIMESHPSPSGYSNESSRAELQTVSIEEMTSAMATTSLASVDSTTRIGQQDHAHAKRAKHVFPFLKLPGELRNQVYRLALVYRLRISVMPGSEELAQPPLTHVCRQIRSESLPFFYGGNHFQVFIYIVPESTFVSWLGMIGDNNRALIRRLLFFESCWKSDAQAPLRKLRAFDIHMEIDVARRDQQHVARAEQVALSRTLREPKSGPFPILKLPRELRDLFYRLFLISRMKILGIPHMPALAQPPLTRVCRQIRNESLPIFYGGNTFRAFCDDPLTISAFGSWLRLIGNDNCALLRHVCMGENLSASAKQAVLEELRRDGFQLRADVLARSKFHRWFPVTALEAILRSPQLGTHAV</sequence>
<evidence type="ECO:0000256" key="1">
    <source>
        <dbReference type="SAM" id="MobiDB-lite"/>
    </source>
</evidence>
<dbReference type="PANTHER" id="PTHR42085:SF2">
    <property type="entry name" value="F-BOX DOMAIN-CONTAINING PROTEIN"/>
    <property type="match status" value="1"/>
</dbReference>
<feature type="region of interest" description="Disordered" evidence="1">
    <location>
        <begin position="1"/>
        <end position="25"/>
    </location>
</feature>
<evidence type="ECO:0000313" key="2">
    <source>
        <dbReference type="EMBL" id="TKA75036.1"/>
    </source>
</evidence>
<dbReference type="PANTHER" id="PTHR42085">
    <property type="entry name" value="F-BOX DOMAIN-CONTAINING PROTEIN"/>
    <property type="match status" value="1"/>
</dbReference>
<reference evidence="2 3" key="1">
    <citation type="submission" date="2017-03" db="EMBL/GenBank/DDBJ databases">
        <title>Genomes of endolithic fungi from Antarctica.</title>
        <authorList>
            <person name="Coleine C."/>
            <person name="Masonjones S."/>
            <person name="Stajich J.E."/>
        </authorList>
    </citation>
    <scope>NUCLEOTIDE SEQUENCE [LARGE SCALE GENOMIC DNA]</scope>
    <source>
        <strain evidence="2 3">CCFEE 5187</strain>
    </source>
</reference>
<comment type="caution">
    <text evidence="2">The sequence shown here is derived from an EMBL/GenBank/DDBJ whole genome shotgun (WGS) entry which is preliminary data.</text>
</comment>
<dbReference type="AlphaFoldDB" id="A0A4U0XGB5"/>
<evidence type="ECO:0008006" key="4">
    <source>
        <dbReference type="Google" id="ProtNLM"/>
    </source>
</evidence>
<evidence type="ECO:0000313" key="3">
    <source>
        <dbReference type="Proteomes" id="UP000308768"/>
    </source>
</evidence>